<evidence type="ECO:0000313" key="3">
    <source>
        <dbReference type="EMBL" id="SPD87386.1"/>
    </source>
</evidence>
<dbReference type="KEGG" id="mgg:MPLG2_2356"/>
<keyword evidence="2" id="KW-0812">Transmembrane</keyword>
<evidence type="ECO:0000313" key="4">
    <source>
        <dbReference type="Proteomes" id="UP000238164"/>
    </source>
</evidence>
<feature type="region of interest" description="Disordered" evidence="1">
    <location>
        <begin position="97"/>
        <end position="218"/>
    </location>
</feature>
<evidence type="ECO:0000256" key="2">
    <source>
        <dbReference type="SAM" id="Phobius"/>
    </source>
</evidence>
<feature type="transmembrane region" description="Helical" evidence="2">
    <location>
        <begin position="6"/>
        <end position="25"/>
    </location>
</feature>
<feature type="transmembrane region" description="Helical" evidence="2">
    <location>
        <begin position="34"/>
        <end position="55"/>
    </location>
</feature>
<proteinExistence type="predicted"/>
<reference evidence="3 4" key="1">
    <citation type="submission" date="2018-02" db="EMBL/GenBank/DDBJ databases">
        <authorList>
            <person name="Cohen D.B."/>
            <person name="Kent A.D."/>
        </authorList>
    </citation>
    <scope>NUCLEOTIDE SEQUENCE [LARGE SCALE GENOMIC DNA]</scope>
    <source>
        <strain evidence="3">1</strain>
    </source>
</reference>
<protein>
    <submittedName>
        <fullName evidence="3">Uncharacterized protein</fullName>
    </submittedName>
</protein>
<feature type="compositionally biased region" description="Low complexity" evidence="1">
    <location>
        <begin position="167"/>
        <end position="178"/>
    </location>
</feature>
<keyword evidence="2" id="KW-0472">Membrane</keyword>
<dbReference type="RefSeq" id="WP_105186129.1">
    <property type="nucleotide sequence ID" value="NZ_BAAAGO010000021.1"/>
</dbReference>
<gene>
    <name evidence="3" type="ORF">MPLG2_2356</name>
</gene>
<organism evidence="3 4">
    <name type="scientific">Micropruina glycogenica</name>
    <dbReference type="NCBI Taxonomy" id="75385"/>
    <lineage>
        <taxon>Bacteria</taxon>
        <taxon>Bacillati</taxon>
        <taxon>Actinomycetota</taxon>
        <taxon>Actinomycetes</taxon>
        <taxon>Propionibacteriales</taxon>
        <taxon>Nocardioidaceae</taxon>
        <taxon>Micropruina</taxon>
    </lineage>
</organism>
<sequence>MEIVLSLLRTLVFVVATVAATVYVSRRIGRGRPLLWAGTTLLALYWLVLFGWTAYLTGSAAPNPDLGVWVGWLGHLLPFVAALAYIWGIGQAAGFPSRPAPTQPAVPAQPETPAQPPADSQAGESAPTPVPTAQVSRYGVPTATSDQSGDDAPATTPTQGGEKPDEPGAAQPADDQPAPKTPRLAAPFAGPHAVPVVTTPSAHSAYSDDEPPKGTTKS</sequence>
<evidence type="ECO:0000256" key="1">
    <source>
        <dbReference type="SAM" id="MobiDB-lite"/>
    </source>
</evidence>
<keyword evidence="4" id="KW-1185">Reference proteome</keyword>
<dbReference type="Proteomes" id="UP000238164">
    <property type="component" value="Chromosome 1"/>
</dbReference>
<feature type="transmembrane region" description="Helical" evidence="2">
    <location>
        <begin position="67"/>
        <end position="88"/>
    </location>
</feature>
<dbReference type="EMBL" id="LT985188">
    <property type="protein sequence ID" value="SPD87386.1"/>
    <property type="molecule type" value="Genomic_DNA"/>
</dbReference>
<keyword evidence="2" id="KW-1133">Transmembrane helix</keyword>
<dbReference type="AlphaFoldDB" id="A0A2N9JHZ7"/>
<accession>A0A2N9JHZ7</accession>
<name>A0A2N9JHZ7_9ACTN</name>